<dbReference type="InParanoid" id="H3AA56"/>
<dbReference type="Pfam" id="PF14529">
    <property type="entry name" value="Exo_endo_phos_2"/>
    <property type="match status" value="1"/>
</dbReference>
<dbReference type="PANTHER" id="PTHR36688:SF2">
    <property type="entry name" value="ENDONUCLEASE_EXONUCLEASE_PHOSPHATASE DOMAIN-CONTAINING PROTEIN"/>
    <property type="match status" value="1"/>
</dbReference>
<dbReference type="EMBL" id="AFYH01159858">
    <property type="status" value="NOT_ANNOTATED_CDS"/>
    <property type="molecule type" value="Genomic_DNA"/>
</dbReference>
<dbReference type="GO" id="GO:0003824">
    <property type="term" value="F:catalytic activity"/>
    <property type="evidence" value="ECO:0007669"/>
    <property type="project" value="InterPro"/>
</dbReference>
<feature type="domain" description="Endonuclease/exonuclease/phosphatase" evidence="1">
    <location>
        <begin position="75"/>
        <end position="164"/>
    </location>
</feature>
<accession>H3AA56</accession>
<name>H3AA56_LATCH</name>
<dbReference type="AlphaFoldDB" id="H3AA56"/>
<dbReference type="SUPFAM" id="SSF56219">
    <property type="entry name" value="DNase I-like"/>
    <property type="match status" value="1"/>
</dbReference>
<dbReference type="Ensembl" id="ENSLACT00000006580.1">
    <property type="protein sequence ID" value="ENSLACP00000006527.1"/>
    <property type="gene ID" value="ENSLACG00000005785.1"/>
</dbReference>
<sequence>SSLTASRLITSGFDLMNYSLHEKYGRVTYVRSNLADVEKLPSTSDSCDIIRISQFKVANVYKPPVNHGLLLLYHPAIYAGDFNSHHTTWGYRESDQSGADLANWASLNELHLLHDPKQPATFHPARWNQGYSPDLSWVTSAGDQPLPATCRVLGNFPHSQHRPILIQIGVTIPIVTTSPRLRWNYRKADWDNYTKLNDQHTVCVPHDIPIDQAYSRFAKAIFKAVSKSIPHGKKTYIPCLDEECLELLKQYEQSSDPEIANHLLESLNASRRARWEEAPSEMDVSRSSRKAWTLIRKLGAAQNPPYTWQQKVSLNSVATHLTNIAKADKDKTFEESIKKKEWHQYKQFLQLDQDESFQPFSREEIERALKSMKTGKACSFDNVSPELLQHLENYAHDKTTFEYNTLMTYSIFLLKD</sequence>
<dbReference type="Gene3D" id="3.60.10.10">
    <property type="entry name" value="Endonuclease/exonuclease/phosphatase"/>
    <property type="match status" value="1"/>
</dbReference>
<keyword evidence="3" id="KW-1185">Reference proteome</keyword>
<reference evidence="2" key="2">
    <citation type="submission" date="2025-08" db="UniProtKB">
        <authorList>
            <consortium name="Ensembl"/>
        </authorList>
    </citation>
    <scope>IDENTIFICATION</scope>
</reference>
<evidence type="ECO:0000313" key="3">
    <source>
        <dbReference type="Proteomes" id="UP000008672"/>
    </source>
</evidence>
<dbReference type="PANTHER" id="PTHR36688">
    <property type="entry name" value="ENDO/EXONUCLEASE/PHOSPHATASE DOMAIN-CONTAINING PROTEIN"/>
    <property type="match status" value="1"/>
</dbReference>
<dbReference type="InterPro" id="IPR052560">
    <property type="entry name" value="RdDP_mobile_element"/>
</dbReference>
<dbReference type="InterPro" id="IPR036691">
    <property type="entry name" value="Endo/exonu/phosph_ase_sf"/>
</dbReference>
<organism evidence="2 3">
    <name type="scientific">Latimeria chalumnae</name>
    <name type="common">Coelacanth</name>
    <dbReference type="NCBI Taxonomy" id="7897"/>
    <lineage>
        <taxon>Eukaryota</taxon>
        <taxon>Metazoa</taxon>
        <taxon>Chordata</taxon>
        <taxon>Craniata</taxon>
        <taxon>Vertebrata</taxon>
        <taxon>Euteleostomi</taxon>
        <taxon>Coelacanthiformes</taxon>
        <taxon>Coelacanthidae</taxon>
        <taxon>Latimeria</taxon>
    </lineage>
</organism>
<dbReference type="GeneTree" id="ENSGT00940000163483"/>
<dbReference type="eggNOG" id="KOG1075">
    <property type="taxonomic scope" value="Eukaryota"/>
</dbReference>
<dbReference type="InterPro" id="IPR005135">
    <property type="entry name" value="Endo/exonuclease/phosphatase"/>
</dbReference>
<reference evidence="2" key="3">
    <citation type="submission" date="2025-09" db="UniProtKB">
        <authorList>
            <consortium name="Ensembl"/>
        </authorList>
    </citation>
    <scope>IDENTIFICATION</scope>
</reference>
<dbReference type="Proteomes" id="UP000008672">
    <property type="component" value="Unassembled WGS sequence"/>
</dbReference>
<dbReference type="HOGENOM" id="CLU_031817_0_1_1"/>
<evidence type="ECO:0000259" key="1">
    <source>
        <dbReference type="Pfam" id="PF14529"/>
    </source>
</evidence>
<proteinExistence type="predicted"/>
<protein>
    <recommendedName>
        <fullName evidence="1">Endonuclease/exonuclease/phosphatase domain-containing protein</fullName>
    </recommendedName>
</protein>
<reference evidence="3" key="1">
    <citation type="submission" date="2011-08" db="EMBL/GenBank/DDBJ databases">
        <title>The draft genome of Latimeria chalumnae.</title>
        <authorList>
            <person name="Di Palma F."/>
            <person name="Alfoldi J."/>
            <person name="Johnson J."/>
            <person name="Berlin A."/>
            <person name="Gnerre S."/>
            <person name="Jaffe D."/>
            <person name="MacCallum I."/>
            <person name="Young S."/>
            <person name="Walker B.J."/>
            <person name="Lander E."/>
            <person name="Lindblad-Toh K."/>
        </authorList>
    </citation>
    <scope>NUCLEOTIDE SEQUENCE [LARGE SCALE GENOMIC DNA]</scope>
    <source>
        <strain evidence="3">Wild caught</strain>
    </source>
</reference>
<evidence type="ECO:0000313" key="2">
    <source>
        <dbReference type="Ensembl" id="ENSLACP00000006527.1"/>
    </source>
</evidence>